<evidence type="ECO:0000313" key="1">
    <source>
        <dbReference type="EMBL" id="THU99166.1"/>
    </source>
</evidence>
<keyword evidence="2" id="KW-1185">Reference proteome</keyword>
<dbReference type="Proteomes" id="UP000297245">
    <property type="component" value="Unassembled WGS sequence"/>
</dbReference>
<evidence type="ECO:0000313" key="2">
    <source>
        <dbReference type="Proteomes" id="UP000297245"/>
    </source>
</evidence>
<accession>A0A4S8M9S7</accession>
<sequence>MAAEKMLLNLSKKKIKRLKLTYDDREEISKSSLGVEDNPAVSAQTASSVSLGTTFLENSRNSEVLPIGEPFAPPRHAGPSPVEDRQTPLRVMSELKGPLRTSTNLPHGATFDLPTLKDPEIVRLPPTPASTRPEALSHFSGPLLVPSSHCGPKLGTQTTERDAFFMDAVIWYSGKCNSAAWKTAARWSIRLHTIDALLRACGWHLAASDPDCQHDRWSHGIIIVDLQNAEGRRWKDRIVEMVHARVRFSDQTRKPIWIFDSLTLDPQRTNLKELALLSFH</sequence>
<name>A0A4S8M9S7_DENBC</name>
<proteinExistence type="predicted"/>
<protein>
    <submittedName>
        <fullName evidence="1">Uncharacterized protein</fullName>
    </submittedName>
</protein>
<organism evidence="1 2">
    <name type="scientific">Dendrothele bispora (strain CBS 962.96)</name>
    <dbReference type="NCBI Taxonomy" id="1314807"/>
    <lineage>
        <taxon>Eukaryota</taxon>
        <taxon>Fungi</taxon>
        <taxon>Dikarya</taxon>
        <taxon>Basidiomycota</taxon>
        <taxon>Agaricomycotina</taxon>
        <taxon>Agaricomycetes</taxon>
        <taxon>Agaricomycetidae</taxon>
        <taxon>Agaricales</taxon>
        <taxon>Agaricales incertae sedis</taxon>
        <taxon>Dendrothele</taxon>
    </lineage>
</organism>
<reference evidence="1 2" key="1">
    <citation type="journal article" date="2019" name="Nat. Ecol. Evol.">
        <title>Megaphylogeny resolves global patterns of mushroom evolution.</title>
        <authorList>
            <person name="Varga T."/>
            <person name="Krizsan K."/>
            <person name="Foldi C."/>
            <person name="Dima B."/>
            <person name="Sanchez-Garcia M."/>
            <person name="Sanchez-Ramirez S."/>
            <person name="Szollosi G.J."/>
            <person name="Szarkandi J.G."/>
            <person name="Papp V."/>
            <person name="Albert L."/>
            <person name="Andreopoulos W."/>
            <person name="Angelini C."/>
            <person name="Antonin V."/>
            <person name="Barry K.W."/>
            <person name="Bougher N.L."/>
            <person name="Buchanan P."/>
            <person name="Buyck B."/>
            <person name="Bense V."/>
            <person name="Catcheside P."/>
            <person name="Chovatia M."/>
            <person name="Cooper J."/>
            <person name="Damon W."/>
            <person name="Desjardin D."/>
            <person name="Finy P."/>
            <person name="Geml J."/>
            <person name="Haridas S."/>
            <person name="Hughes K."/>
            <person name="Justo A."/>
            <person name="Karasinski D."/>
            <person name="Kautmanova I."/>
            <person name="Kiss B."/>
            <person name="Kocsube S."/>
            <person name="Kotiranta H."/>
            <person name="LaButti K.M."/>
            <person name="Lechner B.E."/>
            <person name="Liimatainen K."/>
            <person name="Lipzen A."/>
            <person name="Lukacs Z."/>
            <person name="Mihaltcheva S."/>
            <person name="Morgado L.N."/>
            <person name="Niskanen T."/>
            <person name="Noordeloos M.E."/>
            <person name="Ohm R.A."/>
            <person name="Ortiz-Santana B."/>
            <person name="Ovrebo C."/>
            <person name="Racz N."/>
            <person name="Riley R."/>
            <person name="Savchenko A."/>
            <person name="Shiryaev A."/>
            <person name="Soop K."/>
            <person name="Spirin V."/>
            <person name="Szebenyi C."/>
            <person name="Tomsovsky M."/>
            <person name="Tulloss R.E."/>
            <person name="Uehling J."/>
            <person name="Grigoriev I.V."/>
            <person name="Vagvolgyi C."/>
            <person name="Papp T."/>
            <person name="Martin F.M."/>
            <person name="Miettinen O."/>
            <person name="Hibbett D.S."/>
            <person name="Nagy L.G."/>
        </authorList>
    </citation>
    <scope>NUCLEOTIDE SEQUENCE [LARGE SCALE GENOMIC DNA]</scope>
    <source>
        <strain evidence="1 2">CBS 962.96</strain>
    </source>
</reference>
<dbReference type="AlphaFoldDB" id="A0A4S8M9S7"/>
<dbReference type="EMBL" id="ML179124">
    <property type="protein sequence ID" value="THU99166.1"/>
    <property type="molecule type" value="Genomic_DNA"/>
</dbReference>
<gene>
    <name evidence="1" type="ORF">K435DRAFT_509911</name>
</gene>